<dbReference type="Gene3D" id="3.40.50.510">
    <property type="entry name" value="Phosphotransferase system, mannose-type IIA component"/>
    <property type="match status" value="1"/>
</dbReference>
<dbReference type="NCBIfam" id="TIGR00824">
    <property type="entry name" value="EIIA-man"/>
    <property type="match status" value="1"/>
</dbReference>
<dbReference type="OrthoDB" id="9799827at2"/>
<name>A0A5D6W0H1_9FIRM</name>
<organism evidence="10 11">
    <name type="scientific">Selenomonas ruminis</name>
    <dbReference type="NCBI Taxonomy" id="2593411"/>
    <lineage>
        <taxon>Bacteria</taxon>
        <taxon>Bacillati</taxon>
        <taxon>Bacillota</taxon>
        <taxon>Negativicutes</taxon>
        <taxon>Selenomonadales</taxon>
        <taxon>Selenomonadaceae</taxon>
        <taxon>Selenomonas</taxon>
    </lineage>
</organism>
<dbReference type="AlphaFoldDB" id="A0A5D6W0H1"/>
<dbReference type="SUPFAM" id="SSF53062">
    <property type="entry name" value="PTS system fructose IIA component-like"/>
    <property type="match status" value="1"/>
</dbReference>
<dbReference type="GO" id="GO:0005737">
    <property type="term" value="C:cytoplasm"/>
    <property type="evidence" value="ECO:0007669"/>
    <property type="project" value="UniProtKB-SubCell"/>
</dbReference>
<evidence type="ECO:0000256" key="8">
    <source>
        <dbReference type="ARBA" id="ARBA00022777"/>
    </source>
</evidence>
<protein>
    <submittedName>
        <fullName evidence="10">PTS mannose transporter subunit IID</fullName>
    </submittedName>
</protein>
<dbReference type="PANTHER" id="PTHR33799">
    <property type="entry name" value="PTS PERMEASE-RELATED-RELATED"/>
    <property type="match status" value="1"/>
</dbReference>
<evidence type="ECO:0000256" key="5">
    <source>
        <dbReference type="ARBA" id="ARBA00022597"/>
    </source>
</evidence>
<evidence type="ECO:0000256" key="1">
    <source>
        <dbReference type="ARBA" id="ARBA00004496"/>
    </source>
</evidence>
<comment type="subcellular location">
    <subcellularLocation>
        <location evidence="1">Cytoplasm</location>
    </subcellularLocation>
</comment>
<dbReference type="RefSeq" id="WP_074515706.1">
    <property type="nucleotide sequence ID" value="NZ_VTOY01000011.1"/>
</dbReference>
<dbReference type="GO" id="GO:0016773">
    <property type="term" value="F:phosphotransferase activity, alcohol group as acceptor"/>
    <property type="evidence" value="ECO:0007669"/>
    <property type="project" value="InterPro"/>
</dbReference>
<keyword evidence="5" id="KW-0762">Sugar transport</keyword>
<dbReference type="InterPro" id="IPR036662">
    <property type="entry name" value="PTS_EIIA_man-typ_sf"/>
</dbReference>
<keyword evidence="7" id="KW-0598">Phosphotransferase system</keyword>
<dbReference type="InterPro" id="IPR051471">
    <property type="entry name" value="Bacterial_PTS_sugar_comp"/>
</dbReference>
<keyword evidence="8" id="KW-0418">Kinase</keyword>
<evidence type="ECO:0000256" key="3">
    <source>
        <dbReference type="ARBA" id="ARBA00022490"/>
    </source>
</evidence>
<evidence type="ECO:0000256" key="2">
    <source>
        <dbReference type="ARBA" id="ARBA00022448"/>
    </source>
</evidence>
<dbReference type="PROSITE" id="PS51096">
    <property type="entry name" value="PTS_EIIA_TYPE_4"/>
    <property type="match status" value="1"/>
</dbReference>
<proteinExistence type="predicted"/>
<dbReference type="InterPro" id="IPR013789">
    <property type="entry name" value="PTS_EIIA_man"/>
</dbReference>
<dbReference type="PANTHER" id="PTHR33799:SF1">
    <property type="entry name" value="PTS SYSTEM MANNOSE-SPECIFIC EIIAB COMPONENT-RELATED"/>
    <property type="match status" value="1"/>
</dbReference>
<dbReference type="Proteomes" id="UP000323646">
    <property type="component" value="Unassembled WGS sequence"/>
</dbReference>
<evidence type="ECO:0000259" key="9">
    <source>
        <dbReference type="PROSITE" id="PS51096"/>
    </source>
</evidence>
<dbReference type="GO" id="GO:0016301">
    <property type="term" value="F:kinase activity"/>
    <property type="evidence" value="ECO:0007669"/>
    <property type="project" value="UniProtKB-KW"/>
</dbReference>
<evidence type="ECO:0000256" key="7">
    <source>
        <dbReference type="ARBA" id="ARBA00022683"/>
    </source>
</evidence>
<sequence>MFGIIVGTHGIFAQELLKSCEMICGEQKNVRAVTLIPGEGPDDVVKKYEAAIAELDCDGGVLFLNDLFGGSPYNAACRLVIGNENYGIVTGVNLPMLIEMCSAQMMDDGSDIKALMEKAVEAGKNGTQTFHASQISDDEEEDL</sequence>
<evidence type="ECO:0000313" key="10">
    <source>
        <dbReference type="EMBL" id="TYZ20942.1"/>
    </source>
</evidence>
<keyword evidence="2" id="KW-0813">Transport</keyword>
<evidence type="ECO:0000256" key="6">
    <source>
        <dbReference type="ARBA" id="ARBA00022679"/>
    </source>
</evidence>
<accession>A0A5D6W0H1</accession>
<dbReference type="Pfam" id="PF03610">
    <property type="entry name" value="EIIA-man"/>
    <property type="match status" value="1"/>
</dbReference>
<reference evidence="10 11" key="1">
    <citation type="submission" date="2019-08" db="EMBL/GenBank/DDBJ databases">
        <title>Selenomonas sp. mPRGC5 and Selenomonas sp. mPRGC8 isolated from ruminal fluid of dairy goat (Capra hircus).</title>
        <authorList>
            <person name="Poothong S."/>
            <person name="Nuengjamnong C."/>
            <person name="Tanasupawat S."/>
        </authorList>
    </citation>
    <scope>NUCLEOTIDE SEQUENCE [LARGE SCALE GENOMIC DNA]</scope>
    <source>
        <strain evidence="11">mPRGC5</strain>
    </source>
</reference>
<feature type="domain" description="PTS EIIA type-4" evidence="9">
    <location>
        <begin position="1"/>
        <end position="127"/>
    </location>
</feature>
<dbReference type="GO" id="GO:0016020">
    <property type="term" value="C:membrane"/>
    <property type="evidence" value="ECO:0007669"/>
    <property type="project" value="InterPro"/>
</dbReference>
<dbReference type="InterPro" id="IPR033887">
    <property type="entry name" value="PTS_IIA_man"/>
</dbReference>
<keyword evidence="3" id="KW-0963">Cytoplasm</keyword>
<comment type="caution">
    <text evidence="10">The sequence shown here is derived from an EMBL/GenBank/DDBJ whole genome shotgun (WGS) entry which is preliminary data.</text>
</comment>
<dbReference type="CDD" id="cd00006">
    <property type="entry name" value="PTS_IIA_man"/>
    <property type="match status" value="1"/>
</dbReference>
<evidence type="ECO:0000313" key="11">
    <source>
        <dbReference type="Proteomes" id="UP000323646"/>
    </source>
</evidence>
<keyword evidence="6" id="KW-0808">Transferase</keyword>
<dbReference type="EMBL" id="VTOY01000011">
    <property type="protein sequence ID" value="TYZ20942.1"/>
    <property type="molecule type" value="Genomic_DNA"/>
</dbReference>
<keyword evidence="4" id="KW-0597">Phosphoprotein</keyword>
<dbReference type="GO" id="GO:0009401">
    <property type="term" value="P:phosphoenolpyruvate-dependent sugar phosphotransferase system"/>
    <property type="evidence" value="ECO:0007669"/>
    <property type="project" value="UniProtKB-KW"/>
</dbReference>
<gene>
    <name evidence="10" type="ORF">FZ040_11025</name>
</gene>
<evidence type="ECO:0000256" key="4">
    <source>
        <dbReference type="ARBA" id="ARBA00022553"/>
    </source>
</evidence>
<keyword evidence="11" id="KW-1185">Reference proteome</keyword>
<dbReference type="InterPro" id="IPR004701">
    <property type="entry name" value="PTS_EIIA_man-typ"/>
</dbReference>